<dbReference type="InterPro" id="IPR042164">
    <property type="entry name" value="SLC25A44"/>
</dbReference>
<name>A0AAW2HKV3_9NEOP</name>
<feature type="repeat" description="Solcar" evidence="5">
    <location>
        <begin position="111"/>
        <end position="218"/>
    </location>
</feature>
<organism evidence="7">
    <name type="scientific">Menopon gallinae</name>
    <name type="common">poultry shaft louse</name>
    <dbReference type="NCBI Taxonomy" id="328185"/>
    <lineage>
        <taxon>Eukaryota</taxon>
        <taxon>Metazoa</taxon>
        <taxon>Ecdysozoa</taxon>
        <taxon>Arthropoda</taxon>
        <taxon>Hexapoda</taxon>
        <taxon>Insecta</taxon>
        <taxon>Pterygota</taxon>
        <taxon>Neoptera</taxon>
        <taxon>Paraneoptera</taxon>
        <taxon>Psocodea</taxon>
        <taxon>Troctomorpha</taxon>
        <taxon>Phthiraptera</taxon>
        <taxon>Amblycera</taxon>
        <taxon>Menoponidae</taxon>
        <taxon>Menopon</taxon>
    </lineage>
</organism>
<evidence type="ECO:0000256" key="1">
    <source>
        <dbReference type="ARBA" id="ARBA00004141"/>
    </source>
</evidence>
<feature type="repeat" description="Solcar" evidence="5">
    <location>
        <begin position="228"/>
        <end position="310"/>
    </location>
</feature>
<dbReference type="PROSITE" id="PS50920">
    <property type="entry name" value="SOLCAR"/>
    <property type="match status" value="3"/>
</dbReference>
<comment type="similarity">
    <text evidence="2 6">Belongs to the mitochondrial carrier (TC 2.A.29) family.</text>
</comment>
<keyword evidence="6" id="KW-0813">Transport</keyword>
<evidence type="ECO:0000256" key="4">
    <source>
        <dbReference type="ARBA" id="ARBA00023136"/>
    </source>
</evidence>
<evidence type="ECO:0008006" key="8">
    <source>
        <dbReference type="Google" id="ProtNLM"/>
    </source>
</evidence>
<accession>A0AAW2HKV3</accession>
<dbReference type="PANTHER" id="PTHR46314:SF2">
    <property type="entry name" value="SOLUTE CARRIER FAMILY 25 MEMBER 44"/>
    <property type="match status" value="1"/>
</dbReference>
<reference evidence="7" key="1">
    <citation type="journal article" date="2024" name="Gigascience">
        <title>Chromosome-level genome of the poultry shaft louse Menopon gallinae provides insight into the host-switching and adaptive evolution of parasitic lice.</title>
        <authorList>
            <person name="Xu Y."/>
            <person name="Ma L."/>
            <person name="Liu S."/>
            <person name="Liang Y."/>
            <person name="Liu Q."/>
            <person name="He Z."/>
            <person name="Tian L."/>
            <person name="Duan Y."/>
            <person name="Cai W."/>
            <person name="Li H."/>
            <person name="Song F."/>
        </authorList>
    </citation>
    <scope>NUCLEOTIDE SEQUENCE</scope>
    <source>
        <strain evidence="7">Cailab_2023a</strain>
    </source>
</reference>
<dbReference type="InterPro" id="IPR023395">
    <property type="entry name" value="MCP_dom_sf"/>
</dbReference>
<dbReference type="Pfam" id="PF00153">
    <property type="entry name" value="Mito_carr"/>
    <property type="match status" value="3"/>
</dbReference>
<evidence type="ECO:0000313" key="7">
    <source>
        <dbReference type="EMBL" id="KAL0270283.1"/>
    </source>
</evidence>
<evidence type="ECO:0000256" key="2">
    <source>
        <dbReference type="ARBA" id="ARBA00006375"/>
    </source>
</evidence>
<gene>
    <name evidence="7" type="ORF">PYX00_007746</name>
</gene>
<comment type="subcellular location">
    <subcellularLocation>
        <location evidence="1">Membrane</location>
        <topology evidence="1">Multi-pass membrane protein</topology>
    </subcellularLocation>
</comment>
<dbReference type="GO" id="GO:0009083">
    <property type="term" value="P:branched-chain amino acid catabolic process"/>
    <property type="evidence" value="ECO:0007669"/>
    <property type="project" value="InterPro"/>
</dbReference>
<dbReference type="InterPro" id="IPR018108">
    <property type="entry name" value="MCP_transmembrane"/>
</dbReference>
<feature type="repeat" description="Solcar" evidence="5">
    <location>
        <begin position="23"/>
        <end position="104"/>
    </location>
</feature>
<evidence type="ECO:0000256" key="6">
    <source>
        <dbReference type="RuleBase" id="RU000488"/>
    </source>
</evidence>
<protein>
    <recommendedName>
        <fullName evidence="8">Solute carrier family 25 member 44</fullName>
    </recommendedName>
</protein>
<keyword evidence="3 5" id="KW-0812">Transmembrane</keyword>
<dbReference type="GO" id="GO:0005739">
    <property type="term" value="C:mitochondrion"/>
    <property type="evidence" value="ECO:0007669"/>
    <property type="project" value="InterPro"/>
</dbReference>
<dbReference type="GO" id="GO:0016020">
    <property type="term" value="C:membrane"/>
    <property type="evidence" value="ECO:0007669"/>
    <property type="project" value="UniProtKB-SubCell"/>
</dbReference>
<dbReference type="AlphaFoldDB" id="A0AAW2HKV3"/>
<proteinExistence type="inferred from homology"/>
<dbReference type="PANTHER" id="PTHR46314">
    <property type="entry name" value="SOLUTE CARRIER FAMILY 25 MEMBER 44"/>
    <property type="match status" value="1"/>
</dbReference>
<dbReference type="Gene3D" id="1.50.40.10">
    <property type="entry name" value="Mitochondrial carrier domain"/>
    <property type="match status" value="1"/>
</dbReference>
<evidence type="ECO:0000256" key="5">
    <source>
        <dbReference type="PROSITE-ProRule" id="PRU00282"/>
    </source>
</evidence>
<keyword evidence="4 5" id="KW-0472">Membrane</keyword>
<comment type="caution">
    <text evidence="7">The sequence shown here is derived from an EMBL/GenBank/DDBJ whole genome shotgun (WGS) entry which is preliminary data.</text>
</comment>
<dbReference type="GO" id="GO:0015658">
    <property type="term" value="F:branched-chain amino acid transmembrane transporter activity"/>
    <property type="evidence" value="ECO:0007669"/>
    <property type="project" value="InterPro"/>
</dbReference>
<dbReference type="SUPFAM" id="SSF103506">
    <property type="entry name" value="Mitochondrial carrier"/>
    <property type="match status" value="1"/>
</dbReference>
<sequence>MTELDLPHTFIRTIEWEMMDKKKFFPLSMLSSFTVRCCLYPLTVIKTRLQLQKHDEVYSGTLDAFRKIYKFEGLTGLYRGFWISSIQIISGVFYISTYEGIRHFLAQKQVDGRIRALVGGGCASIVGQTIVVPFDVISQHLMVLGVTENQSMKGKVVLNSLGIAHKGRSWTDVTKDIVRQIYLKDGIRGFYRGYFASLAAYVPNSAMWWGFYHFYQEEIMKIAPEWISHLLVQCVSGTLGGFSTTLLTNPLDIIRARLQVQRTGSMAMTFRILWSEEKLRIFTKGLSARLVQSATFSFSIILGYETIKRLSVTEEYRGNIRW</sequence>
<dbReference type="EMBL" id="JARGDH010000004">
    <property type="protein sequence ID" value="KAL0270283.1"/>
    <property type="molecule type" value="Genomic_DNA"/>
</dbReference>
<evidence type="ECO:0000256" key="3">
    <source>
        <dbReference type="ARBA" id="ARBA00022692"/>
    </source>
</evidence>